<dbReference type="PROSITE" id="PS00770">
    <property type="entry name" value="AA_TRANSFER_CLASS_4"/>
    <property type="match status" value="1"/>
</dbReference>
<keyword evidence="13" id="KW-0808">Transferase</keyword>
<dbReference type="GO" id="GO:0046394">
    <property type="term" value="P:carboxylic acid biosynthetic process"/>
    <property type="evidence" value="ECO:0007669"/>
    <property type="project" value="UniProtKB-ARBA"/>
</dbReference>
<sequence length="286" mass="32051">MNIFLDGLIVPEAEAVVSVYDHGFLYGDGIYETMRSYDGVVFMLSRHIKRLQRSAHLIRLEAPEKERLTDAVYATIEANNLSDAYIRITLSRGKGPIGLDPGLCGKHTLVVIAEPFREYPALCYERGVHLIFAKTRRNLAEAVDPKIKSLNFLNNILAKMEAKERGAYEAVMLNAAGFLTEGTVCNIFFVRHGILYTPSVAAGILDGITRELVIGLARKNGIKVEEGKFYPEDLLGASEVFFTNTTAEVMPVARVEDREFEVGEITRVLRSLYRAEVRRYVSNNSR</sequence>
<dbReference type="InterPro" id="IPR043132">
    <property type="entry name" value="BCAT-like_C"/>
</dbReference>
<dbReference type="PANTHER" id="PTHR42743:SF11">
    <property type="entry name" value="AMINODEOXYCHORISMATE LYASE"/>
    <property type="match status" value="1"/>
</dbReference>
<evidence type="ECO:0000256" key="10">
    <source>
        <dbReference type="ARBA" id="ARBA00049229"/>
    </source>
</evidence>
<comment type="catalytic activity">
    <reaction evidence="8">
        <text>L-valine + 2-oxoglutarate = 3-methyl-2-oxobutanoate + L-glutamate</text>
        <dbReference type="Rhea" id="RHEA:24813"/>
        <dbReference type="ChEBI" id="CHEBI:11851"/>
        <dbReference type="ChEBI" id="CHEBI:16810"/>
        <dbReference type="ChEBI" id="CHEBI:29985"/>
        <dbReference type="ChEBI" id="CHEBI:57762"/>
        <dbReference type="EC" id="2.6.1.42"/>
    </reaction>
</comment>
<dbReference type="InterPro" id="IPR018300">
    <property type="entry name" value="Aminotrans_IV_CS"/>
</dbReference>
<dbReference type="InterPro" id="IPR043131">
    <property type="entry name" value="BCAT-like_N"/>
</dbReference>
<comment type="cofactor">
    <cofactor evidence="1 12">
        <name>pyridoxal 5'-phosphate</name>
        <dbReference type="ChEBI" id="CHEBI:597326"/>
    </cofactor>
</comment>
<dbReference type="EMBL" id="OUUY01000046">
    <property type="protein sequence ID" value="SPP99972.1"/>
    <property type="molecule type" value="Genomic_DNA"/>
</dbReference>
<dbReference type="SUPFAM" id="SSF56752">
    <property type="entry name" value="D-aminoacid aminotransferase-like PLP-dependent enzymes"/>
    <property type="match status" value="1"/>
</dbReference>
<dbReference type="InterPro" id="IPR050571">
    <property type="entry name" value="Class-IV_PLP-Dep_Aminotrnsfr"/>
</dbReference>
<reference evidence="14" key="1">
    <citation type="submission" date="2018-03" db="EMBL/GenBank/DDBJ databases">
        <authorList>
            <person name="Zecchin S."/>
        </authorList>
    </citation>
    <scope>NUCLEOTIDE SEQUENCE [LARGE SCALE GENOMIC DNA]</scope>
</reference>
<evidence type="ECO:0000256" key="3">
    <source>
        <dbReference type="ARBA" id="ARBA00004931"/>
    </source>
</evidence>
<keyword evidence="14" id="KW-1185">Reference proteome</keyword>
<evidence type="ECO:0000256" key="2">
    <source>
        <dbReference type="ARBA" id="ARBA00004824"/>
    </source>
</evidence>
<evidence type="ECO:0000256" key="5">
    <source>
        <dbReference type="ARBA" id="ARBA00009320"/>
    </source>
</evidence>
<dbReference type="Pfam" id="PF01063">
    <property type="entry name" value="Aminotran_4"/>
    <property type="match status" value="1"/>
</dbReference>
<dbReference type="GO" id="GO:0008652">
    <property type="term" value="P:amino acid biosynthetic process"/>
    <property type="evidence" value="ECO:0007669"/>
    <property type="project" value="UniProtKB-ARBA"/>
</dbReference>
<evidence type="ECO:0000256" key="12">
    <source>
        <dbReference type="RuleBase" id="RU004516"/>
    </source>
</evidence>
<evidence type="ECO:0000256" key="6">
    <source>
        <dbReference type="ARBA" id="ARBA00013053"/>
    </source>
</evidence>
<dbReference type="FunFam" id="3.20.10.10:FF:000002">
    <property type="entry name" value="D-alanine aminotransferase"/>
    <property type="match status" value="1"/>
</dbReference>
<evidence type="ECO:0000256" key="9">
    <source>
        <dbReference type="ARBA" id="ARBA00048798"/>
    </source>
</evidence>
<dbReference type="GO" id="GO:0052654">
    <property type="term" value="F:L-leucine-2-oxoglutarate transaminase activity"/>
    <property type="evidence" value="ECO:0007669"/>
    <property type="project" value="RHEA"/>
</dbReference>
<accession>A0A2U3QEX0</accession>
<keyword evidence="13" id="KW-0032">Aminotransferase</keyword>
<dbReference type="Gene3D" id="3.20.10.10">
    <property type="entry name" value="D-amino Acid Aminotransferase, subunit A, domain 2"/>
    <property type="match status" value="1"/>
</dbReference>
<comment type="pathway">
    <text evidence="3">Amino-acid biosynthesis; L-valine biosynthesis; L-valine from pyruvate: step 4/4.</text>
</comment>
<evidence type="ECO:0000256" key="11">
    <source>
        <dbReference type="RuleBase" id="RU004106"/>
    </source>
</evidence>
<evidence type="ECO:0000313" key="13">
    <source>
        <dbReference type="EMBL" id="SPP99972.1"/>
    </source>
</evidence>
<proteinExistence type="inferred from homology"/>
<dbReference type="PANTHER" id="PTHR42743">
    <property type="entry name" value="AMINO-ACID AMINOTRANSFERASE"/>
    <property type="match status" value="1"/>
</dbReference>
<dbReference type="Proteomes" id="UP000245125">
    <property type="component" value="Unassembled WGS sequence"/>
</dbReference>
<keyword evidence="7 12" id="KW-0663">Pyridoxal phosphate</keyword>
<organism evidence="13 14">
    <name type="scientific">Candidatus Sulfobium mesophilum</name>
    <dbReference type="NCBI Taxonomy" id="2016548"/>
    <lineage>
        <taxon>Bacteria</taxon>
        <taxon>Pseudomonadati</taxon>
        <taxon>Nitrospirota</taxon>
        <taxon>Nitrospiria</taxon>
        <taxon>Nitrospirales</taxon>
        <taxon>Nitrospiraceae</taxon>
        <taxon>Candidatus Sulfobium</taxon>
    </lineage>
</organism>
<gene>
    <name evidence="13" type="primary">ilvE</name>
    <name evidence="13" type="ORF">NBG4_140032</name>
</gene>
<comment type="pathway">
    <text evidence="4">Amino-acid biosynthesis; L-leucine biosynthesis; L-leucine from 3-methyl-2-oxobutanoate: step 4/4.</text>
</comment>
<evidence type="ECO:0000313" key="14">
    <source>
        <dbReference type="Proteomes" id="UP000245125"/>
    </source>
</evidence>
<evidence type="ECO:0000256" key="8">
    <source>
        <dbReference type="ARBA" id="ARBA00048212"/>
    </source>
</evidence>
<dbReference type="AlphaFoldDB" id="A0A2U3QEX0"/>
<dbReference type="InterPro" id="IPR001544">
    <property type="entry name" value="Aminotrans_IV"/>
</dbReference>
<dbReference type="GO" id="GO:0005829">
    <property type="term" value="C:cytosol"/>
    <property type="evidence" value="ECO:0007669"/>
    <property type="project" value="TreeGrafter"/>
</dbReference>
<evidence type="ECO:0000256" key="4">
    <source>
        <dbReference type="ARBA" id="ARBA00005072"/>
    </source>
</evidence>
<protein>
    <recommendedName>
        <fullName evidence="6">branched-chain-amino-acid transaminase</fullName>
        <ecNumber evidence="6">2.6.1.42</ecNumber>
    </recommendedName>
</protein>
<evidence type="ECO:0000256" key="7">
    <source>
        <dbReference type="ARBA" id="ARBA00022898"/>
    </source>
</evidence>
<dbReference type="GO" id="GO:0052655">
    <property type="term" value="F:L-valine-2-oxoglutarate transaminase activity"/>
    <property type="evidence" value="ECO:0007669"/>
    <property type="project" value="RHEA"/>
</dbReference>
<dbReference type="GO" id="GO:0052656">
    <property type="term" value="F:L-isoleucine-2-oxoglutarate transaminase activity"/>
    <property type="evidence" value="ECO:0007669"/>
    <property type="project" value="RHEA"/>
</dbReference>
<dbReference type="EC" id="2.6.1.42" evidence="6"/>
<dbReference type="InterPro" id="IPR036038">
    <property type="entry name" value="Aminotransferase-like"/>
</dbReference>
<name>A0A2U3QEX0_9BACT</name>
<dbReference type="Gene3D" id="3.30.470.10">
    <property type="match status" value="1"/>
</dbReference>
<comment type="catalytic activity">
    <reaction evidence="10">
        <text>L-leucine + 2-oxoglutarate = 4-methyl-2-oxopentanoate + L-glutamate</text>
        <dbReference type="Rhea" id="RHEA:18321"/>
        <dbReference type="ChEBI" id="CHEBI:16810"/>
        <dbReference type="ChEBI" id="CHEBI:17865"/>
        <dbReference type="ChEBI" id="CHEBI:29985"/>
        <dbReference type="ChEBI" id="CHEBI:57427"/>
        <dbReference type="EC" id="2.6.1.42"/>
    </reaction>
</comment>
<comment type="pathway">
    <text evidence="2">Amino-acid biosynthesis; L-isoleucine biosynthesis; L-isoleucine from 2-oxobutanoate: step 4/4.</text>
</comment>
<comment type="similarity">
    <text evidence="5 11">Belongs to the class-IV pyridoxal-phosphate-dependent aminotransferase family.</text>
</comment>
<comment type="catalytic activity">
    <reaction evidence="9">
        <text>L-isoleucine + 2-oxoglutarate = (S)-3-methyl-2-oxopentanoate + L-glutamate</text>
        <dbReference type="Rhea" id="RHEA:24801"/>
        <dbReference type="ChEBI" id="CHEBI:16810"/>
        <dbReference type="ChEBI" id="CHEBI:29985"/>
        <dbReference type="ChEBI" id="CHEBI:35146"/>
        <dbReference type="ChEBI" id="CHEBI:58045"/>
        <dbReference type="EC" id="2.6.1.42"/>
    </reaction>
</comment>
<evidence type="ECO:0000256" key="1">
    <source>
        <dbReference type="ARBA" id="ARBA00001933"/>
    </source>
</evidence>